<evidence type="ECO:0000313" key="6">
    <source>
        <dbReference type="Proteomes" id="UP000198901"/>
    </source>
</evidence>
<dbReference type="GO" id="GO:0016301">
    <property type="term" value="F:kinase activity"/>
    <property type="evidence" value="ECO:0007669"/>
    <property type="project" value="UniProtKB-KW"/>
</dbReference>
<dbReference type="Gene3D" id="3.40.1190.20">
    <property type="match status" value="1"/>
</dbReference>
<proteinExistence type="inferred from homology"/>
<comment type="similarity">
    <text evidence="1">Belongs to the carbohydrate kinase PfkB family.</text>
</comment>
<protein>
    <submittedName>
        <fullName evidence="5">Fructokinase</fullName>
    </submittedName>
</protein>
<evidence type="ECO:0000256" key="3">
    <source>
        <dbReference type="ARBA" id="ARBA00022777"/>
    </source>
</evidence>
<name>A0A1G9KWG9_9BACT</name>
<dbReference type="Proteomes" id="UP000198901">
    <property type="component" value="Unassembled WGS sequence"/>
</dbReference>
<dbReference type="PANTHER" id="PTHR43085">
    <property type="entry name" value="HEXOKINASE FAMILY MEMBER"/>
    <property type="match status" value="1"/>
</dbReference>
<organism evidence="5 6">
    <name type="scientific">Siphonobacter aquaeclarae</name>
    <dbReference type="NCBI Taxonomy" id="563176"/>
    <lineage>
        <taxon>Bacteria</taxon>
        <taxon>Pseudomonadati</taxon>
        <taxon>Bacteroidota</taxon>
        <taxon>Cytophagia</taxon>
        <taxon>Cytophagales</taxon>
        <taxon>Cytophagaceae</taxon>
        <taxon>Siphonobacter</taxon>
    </lineage>
</organism>
<keyword evidence="3 5" id="KW-0418">Kinase</keyword>
<keyword evidence="2" id="KW-0808">Transferase</keyword>
<dbReference type="PROSITE" id="PS00584">
    <property type="entry name" value="PFKB_KINASES_2"/>
    <property type="match status" value="1"/>
</dbReference>
<gene>
    <name evidence="5" type="ORF">SAMN04488090_1158</name>
</gene>
<accession>A0A1G9KWG9</accession>
<sequence length="290" mass="32398">MVCFGEILWDILPSGRQAGGAPFNVAFHARQSGFDAVLISRVGEDELGIELLDFLREKGIPDETIRRGKTHLTGVVKANVSDRNEVTYQIVQPVAWDYIHWDEDLSQRVAAADFFLFGSLGARSPKSRETLYALLNNARRKVFDINLRPPHYTRSIVEYLLQHADIVKMNHHELAEVTSWYEYPGDEETAMRHLADRFGVRTVCVTRGENGACLWHNGQFWESPGLTVDVQDTIGAGDSFLAALLYHLDRDPKEALDIACATGAYVATQRGATPSYTDADIRKLMTVTAG</sequence>
<dbReference type="PANTHER" id="PTHR43085:SF57">
    <property type="entry name" value="CARBOHYDRATE KINASE PFKB DOMAIN-CONTAINING PROTEIN"/>
    <property type="match status" value="1"/>
</dbReference>
<evidence type="ECO:0000313" key="5">
    <source>
        <dbReference type="EMBL" id="SDL53946.1"/>
    </source>
</evidence>
<reference evidence="5 6" key="1">
    <citation type="submission" date="2016-10" db="EMBL/GenBank/DDBJ databases">
        <authorList>
            <person name="de Groot N.N."/>
        </authorList>
    </citation>
    <scope>NUCLEOTIDE SEQUENCE [LARGE SCALE GENOMIC DNA]</scope>
    <source>
        <strain evidence="5 6">DSM 21668</strain>
    </source>
</reference>
<dbReference type="STRING" id="563176.SAMN04488090_1158"/>
<dbReference type="InterPro" id="IPR029056">
    <property type="entry name" value="Ribokinase-like"/>
</dbReference>
<dbReference type="InterPro" id="IPR050306">
    <property type="entry name" value="PfkB_Carbo_kinase"/>
</dbReference>
<keyword evidence="6" id="KW-1185">Reference proteome</keyword>
<dbReference type="SUPFAM" id="SSF53613">
    <property type="entry name" value="Ribokinase-like"/>
    <property type="match status" value="1"/>
</dbReference>
<evidence type="ECO:0000256" key="2">
    <source>
        <dbReference type="ARBA" id="ARBA00022679"/>
    </source>
</evidence>
<dbReference type="InterPro" id="IPR011611">
    <property type="entry name" value="PfkB_dom"/>
</dbReference>
<dbReference type="CDD" id="cd01167">
    <property type="entry name" value="bac_FRK"/>
    <property type="match status" value="1"/>
</dbReference>
<dbReference type="Pfam" id="PF00294">
    <property type="entry name" value="PfkB"/>
    <property type="match status" value="1"/>
</dbReference>
<dbReference type="InterPro" id="IPR002173">
    <property type="entry name" value="Carboh/pur_kinase_PfkB_CS"/>
</dbReference>
<dbReference type="AlphaFoldDB" id="A0A1G9KWG9"/>
<dbReference type="EMBL" id="FNGS01000002">
    <property type="protein sequence ID" value="SDL53946.1"/>
    <property type="molecule type" value="Genomic_DNA"/>
</dbReference>
<feature type="domain" description="Carbohydrate kinase PfkB" evidence="4">
    <location>
        <begin position="17"/>
        <end position="275"/>
    </location>
</feature>
<evidence type="ECO:0000256" key="1">
    <source>
        <dbReference type="ARBA" id="ARBA00010688"/>
    </source>
</evidence>
<evidence type="ECO:0000259" key="4">
    <source>
        <dbReference type="Pfam" id="PF00294"/>
    </source>
</evidence>